<dbReference type="SUPFAM" id="SSF55031">
    <property type="entry name" value="Bacterial exopeptidase dimerisation domain"/>
    <property type="match status" value="1"/>
</dbReference>
<dbReference type="Gene3D" id="3.40.630.10">
    <property type="entry name" value="Zn peptidases"/>
    <property type="match status" value="1"/>
</dbReference>
<dbReference type="InterPro" id="IPR036264">
    <property type="entry name" value="Bact_exopeptidase_dim_dom"/>
</dbReference>
<dbReference type="GO" id="GO:0006526">
    <property type="term" value="P:L-arginine biosynthetic process"/>
    <property type="evidence" value="ECO:0007669"/>
    <property type="project" value="TreeGrafter"/>
</dbReference>
<gene>
    <name evidence="5" type="ORF">SAMN04488546_3315</name>
</gene>
<dbReference type="PANTHER" id="PTHR43808:SF31">
    <property type="entry name" value="N-ACETYL-L-CITRULLINE DEACETYLASE"/>
    <property type="match status" value="1"/>
</dbReference>
<dbReference type="Proteomes" id="UP000198507">
    <property type="component" value="Unassembled WGS sequence"/>
</dbReference>
<evidence type="ECO:0000256" key="1">
    <source>
        <dbReference type="ARBA" id="ARBA00022723"/>
    </source>
</evidence>
<evidence type="ECO:0000259" key="4">
    <source>
        <dbReference type="Pfam" id="PF07687"/>
    </source>
</evidence>
<keyword evidence="6" id="KW-1185">Reference proteome</keyword>
<dbReference type="EMBL" id="FOIE01000007">
    <property type="protein sequence ID" value="SET70836.1"/>
    <property type="molecule type" value="Genomic_DNA"/>
</dbReference>
<evidence type="ECO:0000256" key="2">
    <source>
        <dbReference type="ARBA" id="ARBA00022801"/>
    </source>
</evidence>
<dbReference type="AlphaFoldDB" id="A0A1I0GKD6"/>
<dbReference type="GO" id="GO:0046872">
    <property type="term" value="F:metal ion binding"/>
    <property type="evidence" value="ECO:0007669"/>
    <property type="project" value="UniProtKB-KW"/>
</dbReference>
<dbReference type="OrthoDB" id="7055905at2"/>
<keyword evidence="1" id="KW-0479">Metal-binding</keyword>
<dbReference type="GO" id="GO:0006508">
    <property type="term" value="P:proteolysis"/>
    <property type="evidence" value="ECO:0007669"/>
    <property type="project" value="InterPro"/>
</dbReference>
<dbReference type="InterPro" id="IPR011650">
    <property type="entry name" value="Peptidase_M20_dimer"/>
</dbReference>
<feature type="compositionally biased region" description="Low complexity" evidence="3">
    <location>
        <begin position="361"/>
        <end position="375"/>
    </location>
</feature>
<evidence type="ECO:0000313" key="5">
    <source>
        <dbReference type="EMBL" id="SET70836.1"/>
    </source>
</evidence>
<dbReference type="Pfam" id="PF01546">
    <property type="entry name" value="Peptidase_M20"/>
    <property type="match status" value="1"/>
</dbReference>
<name>A0A1I0GKD6_9ACTN</name>
<dbReference type="InterPro" id="IPR002933">
    <property type="entry name" value="Peptidase_M20"/>
</dbReference>
<dbReference type="InterPro" id="IPR050072">
    <property type="entry name" value="Peptidase_M20A"/>
</dbReference>
<dbReference type="SUPFAM" id="SSF53187">
    <property type="entry name" value="Zn-dependent exopeptidases"/>
    <property type="match status" value="1"/>
</dbReference>
<dbReference type="PRINTS" id="PR00934">
    <property type="entry name" value="XHISDIPTASE"/>
</dbReference>
<dbReference type="RefSeq" id="WP_091445959.1">
    <property type="nucleotide sequence ID" value="NZ_FOIE01000007.1"/>
</dbReference>
<accession>A0A1I0GKD6</accession>
<dbReference type="Gene3D" id="3.30.70.360">
    <property type="match status" value="1"/>
</dbReference>
<dbReference type="GO" id="GO:0008777">
    <property type="term" value="F:acetylornithine deacetylase activity"/>
    <property type="evidence" value="ECO:0007669"/>
    <property type="project" value="TreeGrafter"/>
</dbReference>
<protein>
    <submittedName>
        <fullName evidence="5">Succinyl-diaminopimelate desuccinylase</fullName>
    </submittedName>
</protein>
<dbReference type="PANTHER" id="PTHR43808">
    <property type="entry name" value="ACETYLORNITHINE DEACETYLASE"/>
    <property type="match status" value="1"/>
</dbReference>
<feature type="region of interest" description="Disordered" evidence="3">
    <location>
        <begin position="361"/>
        <end position="381"/>
    </location>
</feature>
<organism evidence="5 6">
    <name type="scientific">Geodermatophilus poikilotrophus</name>
    <dbReference type="NCBI Taxonomy" id="1333667"/>
    <lineage>
        <taxon>Bacteria</taxon>
        <taxon>Bacillati</taxon>
        <taxon>Actinomycetota</taxon>
        <taxon>Actinomycetes</taxon>
        <taxon>Geodermatophilales</taxon>
        <taxon>Geodermatophilaceae</taxon>
        <taxon>Geodermatophilus</taxon>
    </lineage>
</organism>
<dbReference type="Pfam" id="PF07687">
    <property type="entry name" value="M20_dimer"/>
    <property type="match status" value="1"/>
</dbReference>
<evidence type="ECO:0000313" key="6">
    <source>
        <dbReference type="Proteomes" id="UP000198507"/>
    </source>
</evidence>
<keyword evidence="2" id="KW-0378">Hydrolase</keyword>
<dbReference type="InterPro" id="IPR001160">
    <property type="entry name" value="Peptidase_M20C"/>
</dbReference>
<feature type="domain" description="Peptidase M20 dimerisation" evidence="4">
    <location>
        <begin position="174"/>
        <end position="257"/>
    </location>
</feature>
<sequence>MTAPVLDVVALVRELVGRTTVSGDAAAQRDVLGTLTDVLRSHAPHLQVTEGRDRDHPWTLLRTPADPGRRQLLLACHVDTVPAADPGAWQRDPFGADLEEGRVWGRGGSDMKAGVVAAAAALATADPGTPVALLLTSDEEIGSKGAAAAAAAVAELPVGAVVVPEATGNQVVLGHKGALWLAVRTAGRAAHGSTPERGHNAVLDLVAVLGRAGGALPLRSDAFLGTETWNPGVVAGGTVPNVVPDRAEAVVDMRTVAAGEELLAWWREQPEVADVEVRVDLPPVGTPADDPWVASLPAAALPTPATYFTDASVLVQVVAGAPIVVWGPGTPAVMHAVDEYVEVAEVEQAAAAFADVVTRWDGAPAGSRPAPSRGSPRARER</sequence>
<evidence type="ECO:0000256" key="3">
    <source>
        <dbReference type="SAM" id="MobiDB-lite"/>
    </source>
</evidence>
<reference evidence="6" key="1">
    <citation type="submission" date="2016-10" db="EMBL/GenBank/DDBJ databases">
        <authorList>
            <person name="Varghese N."/>
            <person name="Submissions S."/>
        </authorList>
    </citation>
    <scope>NUCLEOTIDE SEQUENCE [LARGE SCALE GENOMIC DNA]</scope>
    <source>
        <strain evidence="6">DSM 44209</strain>
    </source>
</reference>
<proteinExistence type="predicted"/>